<reference evidence="1 2" key="1">
    <citation type="submission" date="2014-04" db="EMBL/GenBank/DDBJ databases">
        <title>Evolutionary Origins and Diversification of the Mycorrhizal Mutualists.</title>
        <authorList>
            <consortium name="DOE Joint Genome Institute"/>
            <consortium name="Mycorrhizal Genomics Consortium"/>
            <person name="Kohler A."/>
            <person name="Kuo A."/>
            <person name="Nagy L.G."/>
            <person name="Floudas D."/>
            <person name="Copeland A."/>
            <person name="Barry K.W."/>
            <person name="Cichocki N."/>
            <person name="Veneault-Fourrey C."/>
            <person name="LaButti K."/>
            <person name="Lindquist E.A."/>
            <person name="Lipzen A."/>
            <person name="Lundell T."/>
            <person name="Morin E."/>
            <person name="Murat C."/>
            <person name="Riley R."/>
            <person name="Ohm R."/>
            <person name="Sun H."/>
            <person name="Tunlid A."/>
            <person name="Henrissat B."/>
            <person name="Grigoriev I.V."/>
            <person name="Hibbett D.S."/>
            <person name="Martin F."/>
        </authorList>
    </citation>
    <scope>NUCLEOTIDE SEQUENCE [LARGE SCALE GENOMIC DNA]</scope>
    <source>
        <strain evidence="1 2">Koide BX008</strain>
    </source>
</reference>
<keyword evidence="2" id="KW-1185">Reference proteome</keyword>
<dbReference type="AlphaFoldDB" id="A0A0C2WEX0"/>
<protein>
    <submittedName>
        <fullName evidence="1">Uncharacterized protein</fullName>
    </submittedName>
</protein>
<dbReference type="Proteomes" id="UP000054549">
    <property type="component" value="Unassembled WGS sequence"/>
</dbReference>
<dbReference type="EMBL" id="KN818564">
    <property type="protein sequence ID" value="KIL55126.1"/>
    <property type="molecule type" value="Genomic_DNA"/>
</dbReference>
<accession>A0A0C2WEX0</accession>
<evidence type="ECO:0000313" key="2">
    <source>
        <dbReference type="Proteomes" id="UP000054549"/>
    </source>
</evidence>
<proteinExistence type="predicted"/>
<organism evidence="1 2">
    <name type="scientific">Amanita muscaria (strain Koide BX008)</name>
    <dbReference type="NCBI Taxonomy" id="946122"/>
    <lineage>
        <taxon>Eukaryota</taxon>
        <taxon>Fungi</taxon>
        <taxon>Dikarya</taxon>
        <taxon>Basidiomycota</taxon>
        <taxon>Agaricomycotina</taxon>
        <taxon>Agaricomycetes</taxon>
        <taxon>Agaricomycetidae</taxon>
        <taxon>Agaricales</taxon>
        <taxon>Pluteineae</taxon>
        <taxon>Amanitaceae</taxon>
        <taxon>Amanita</taxon>
    </lineage>
</organism>
<dbReference type="InParanoid" id="A0A0C2WEX0"/>
<name>A0A0C2WEX0_AMAMK</name>
<dbReference type="HOGENOM" id="CLU_1895639_0_0_1"/>
<evidence type="ECO:0000313" key="1">
    <source>
        <dbReference type="EMBL" id="KIL55126.1"/>
    </source>
</evidence>
<sequence>MSTVTFTLLGRRGDDTMVKFRAMHRVMASNCSPLIVQVLHRCITYDNSDANASSDYVGLRSKVIPNDFKVVKFGINTVIPVTKENVLQKVNFSSFCHLANEIREDEILMVFQLENFLLFELELYTAGIPRILKN</sequence>
<gene>
    <name evidence="1" type="ORF">M378DRAFT_651941</name>
</gene>